<evidence type="ECO:0000256" key="4">
    <source>
        <dbReference type="ARBA" id="ARBA00022844"/>
    </source>
</evidence>
<reference evidence="7" key="2">
    <citation type="submission" date="2021-05" db="EMBL/GenBank/DDBJ databases">
        <title>Cloning and multi-omic analysis of chimpanzee cytomegalovirus: a resource for comparative functional genomics.</title>
        <authorList>
            <person name="Phan Q.V."/>
        </authorList>
    </citation>
    <scope>NUCLEOTIDE SEQUENCE</scope>
    <source>
        <strain evidence="7">Heberling</strain>
    </source>
</reference>
<dbReference type="InterPro" id="IPR036157">
    <property type="entry name" value="dUTPase-like_sf"/>
</dbReference>
<keyword evidence="3" id="KW-0920">Virion tegument</keyword>
<comment type="subcellular location">
    <subcellularLocation>
        <location evidence="1">Virion tegument</location>
    </subcellularLocation>
</comment>
<evidence type="ECO:0000313" key="8">
    <source>
        <dbReference type="Proteomes" id="UP000099188"/>
    </source>
</evidence>
<sequence length="555" mass="62970">MESRGRRQPEMINVLGPISGHVLKAVFSRGETPLQPHETKSLQTGIDVKVSQHSLILISQYTPESTPCHRGDNHLMVQHTYHTGEEVQNVTVNVHNPTGRAICPSQEPMSLYVYAMPLKMVNVPDINVHHYPTTAERKYRHLPVADTIIHQSGKQVWQARLTVSNLSWARQQNQWKEPDVYYTTSFIFNTKDVALRQVVSASQLVCSLENTRVVKMQVVAEHYMKVYLESFHEDVPACKLFLHLSLGSDEEEDLTMTRNPQPFMRKHQRNGFTIMAPKSLVIKPGKTAHVMLDVAFTSHEHFGLICPKVIPGLSISSNLLMSGQHIFLELRALRETVEIRQYDALAALFFFDRDMLMLRGPQYSEHPTFTDQFRVCGKLEYQHTWDRRSGDEVGAAEEVWSSGSDSDEDELADRKPPRPLPLAGAAAAGSRKRKQPPPTTCTGVMTRGRLKAESSMAPEEDTDEDSDIDSSNPAVFTWPQWQAGIQARHLVPLVATVQGHNLKYQEFFWDADDVYRIFHDLEGVWVPCPLPKRRRYRQEPAAAPCIASTPKKHRG</sequence>
<dbReference type="InterPro" id="IPR008649">
    <property type="entry name" value="Herpes_UL82/UL83"/>
</dbReference>
<protein>
    <submittedName>
        <fullName evidence="6">Tegument protein pp65</fullName>
    </submittedName>
</protein>
<keyword evidence="8" id="KW-1185">Reference proteome</keyword>
<reference evidence="6 8" key="1">
    <citation type="journal article" date="2003" name="J. Gen. Virol.">
        <title>The human cytomegalovirus genome revisited: comparison with the chimpanzee cytomegalovirus genome.</title>
        <authorList>
            <person name="Davison A.J."/>
            <person name="Dolan A."/>
            <person name="Akter P."/>
            <person name="Addison C."/>
            <person name="Dargan D.J."/>
            <person name="Alcendor D.J."/>
            <person name="McGeoch D.J."/>
            <person name="Hayward G.S."/>
        </authorList>
    </citation>
    <scope>NUCLEOTIDE SEQUENCE [LARGE SCALE GENOMIC DNA]</scope>
    <source>
        <strain evidence="6">Heberling</strain>
    </source>
</reference>
<evidence type="ECO:0000256" key="3">
    <source>
        <dbReference type="ARBA" id="ARBA00022580"/>
    </source>
</evidence>
<dbReference type="RefSeq" id="NP_612716.1">
    <property type="nucleotide sequence ID" value="NC_003521.1"/>
</dbReference>
<dbReference type="EMBL" id="AF480884">
    <property type="protein sequence ID" value="AAM00722.1"/>
    <property type="molecule type" value="Genomic_DNA"/>
</dbReference>
<name>Q8QS16_9BETA</name>
<dbReference type="OrthoDB" id="9854at10239"/>
<evidence type="ECO:0000256" key="1">
    <source>
        <dbReference type="ARBA" id="ARBA00004535"/>
    </source>
</evidence>
<evidence type="ECO:0000256" key="2">
    <source>
        <dbReference type="ARBA" id="ARBA00022553"/>
    </source>
</evidence>
<evidence type="ECO:0000313" key="7">
    <source>
        <dbReference type="EMBL" id="QXV67832.1"/>
    </source>
</evidence>
<dbReference type="Pfam" id="PF05784">
    <property type="entry name" value="Herpes_UL82_83"/>
    <property type="match status" value="1"/>
</dbReference>
<feature type="compositionally biased region" description="Acidic residues" evidence="5">
    <location>
        <begin position="458"/>
        <end position="468"/>
    </location>
</feature>
<evidence type="ECO:0000313" key="6">
    <source>
        <dbReference type="EMBL" id="AAM00722.1"/>
    </source>
</evidence>
<gene>
    <name evidence="6" type="primary">UL83</name>
    <name evidence="6" type="ORF">CCMVgp074</name>
</gene>
<dbReference type="KEGG" id="vg:935518"/>
<evidence type="ECO:0000256" key="5">
    <source>
        <dbReference type="SAM" id="MobiDB-lite"/>
    </source>
</evidence>
<dbReference type="GeneID" id="935518"/>
<dbReference type="Proteomes" id="UP000099188">
    <property type="component" value="Segment"/>
</dbReference>
<keyword evidence="2" id="KW-0597">Phosphoprotein</keyword>
<dbReference type="GO" id="GO:0019033">
    <property type="term" value="C:viral tegument"/>
    <property type="evidence" value="ECO:0007669"/>
    <property type="project" value="UniProtKB-SubCell"/>
</dbReference>
<dbReference type="EMBL" id="MZ151943">
    <property type="protein sequence ID" value="QXV67832.1"/>
    <property type="molecule type" value="Genomic_DNA"/>
</dbReference>
<proteinExistence type="predicted"/>
<dbReference type="SUPFAM" id="SSF51283">
    <property type="entry name" value="dUTPase-like"/>
    <property type="match status" value="1"/>
</dbReference>
<feature type="region of interest" description="Disordered" evidence="5">
    <location>
        <begin position="396"/>
        <end position="470"/>
    </location>
</feature>
<organism evidence="6 8">
    <name type="scientific">Panine betaherpesvirus 2</name>
    <name type="common">Chimpanzee cytomegalovirus</name>
    <dbReference type="NCBI Taxonomy" id="188763"/>
    <lineage>
        <taxon>Viruses</taxon>
        <taxon>Duplodnaviria</taxon>
        <taxon>Heunggongvirae</taxon>
        <taxon>Peploviricota</taxon>
        <taxon>Herviviricetes</taxon>
        <taxon>Herpesvirales</taxon>
        <taxon>Orthoherpesviridae</taxon>
        <taxon>Betaherpesvirinae</taxon>
        <taxon>Cytomegalovirus</taxon>
        <taxon>Cytomegalovirus paninebeta2</taxon>
    </lineage>
</organism>
<accession>Q8QS16</accession>
<keyword evidence="4" id="KW-0946">Virion</keyword>